<dbReference type="CDD" id="cd04780">
    <property type="entry name" value="HTH_MerR-like_sg5"/>
    <property type="match status" value="1"/>
</dbReference>
<evidence type="ECO:0000313" key="7">
    <source>
        <dbReference type="Proteomes" id="UP000198727"/>
    </source>
</evidence>
<gene>
    <name evidence="6" type="ORF">SAMN05421810_105228</name>
</gene>
<proteinExistence type="predicted"/>
<keyword evidence="7" id="KW-1185">Reference proteome</keyword>
<keyword evidence="2" id="KW-0805">Transcription regulation</keyword>
<dbReference type="Gene3D" id="1.10.1660.10">
    <property type="match status" value="1"/>
</dbReference>
<sequence length="219" mass="23728">MRMAELSRASGVPVPTIKYYLRAGLLPPGERTSPNQARYGEAHVRRLRLVRALVEVGKLPIATVAEVLAALDEPASPHHVLGVAQRAVTTPRAVAEGETRERVAQRLREVAERRGWTIKPDEPVTEAVLGVLATVNELGHTHLLDQLDRYAELADLVAESDVDTVVGLPSVEETVEQAVIGMVLGEPLFAALRRLAQLNASAHRFGDPECDPECETSGS</sequence>
<dbReference type="PANTHER" id="PTHR30204:SF69">
    <property type="entry name" value="MERR-FAMILY TRANSCRIPTIONAL REGULATOR"/>
    <property type="match status" value="1"/>
</dbReference>
<keyword evidence="4" id="KW-0804">Transcription</keyword>
<evidence type="ECO:0000256" key="3">
    <source>
        <dbReference type="ARBA" id="ARBA00023125"/>
    </source>
</evidence>
<evidence type="ECO:0000256" key="2">
    <source>
        <dbReference type="ARBA" id="ARBA00023015"/>
    </source>
</evidence>
<accession>A0A1I5WQN4</accession>
<dbReference type="SUPFAM" id="SSF46955">
    <property type="entry name" value="Putative DNA-binding domain"/>
    <property type="match status" value="1"/>
</dbReference>
<dbReference type="PANTHER" id="PTHR30204">
    <property type="entry name" value="REDOX-CYCLING DRUG-SENSING TRANSCRIPTIONAL ACTIVATOR SOXR"/>
    <property type="match status" value="1"/>
</dbReference>
<feature type="domain" description="HTH merR-type" evidence="5">
    <location>
        <begin position="1"/>
        <end position="70"/>
    </location>
</feature>
<reference evidence="7" key="1">
    <citation type="submission" date="2016-10" db="EMBL/GenBank/DDBJ databases">
        <authorList>
            <person name="Varghese N."/>
            <person name="Submissions S."/>
        </authorList>
    </citation>
    <scope>NUCLEOTIDE SEQUENCE [LARGE SCALE GENOMIC DNA]</scope>
    <source>
        <strain evidence="7">CGMCC 4.5579</strain>
    </source>
</reference>
<name>A0A1I5WQN4_9PSEU</name>
<dbReference type="OrthoDB" id="5242095at2"/>
<dbReference type="InterPro" id="IPR000551">
    <property type="entry name" value="MerR-type_HTH_dom"/>
</dbReference>
<organism evidence="6 7">
    <name type="scientific">Amycolatopsis arida</name>
    <dbReference type="NCBI Taxonomy" id="587909"/>
    <lineage>
        <taxon>Bacteria</taxon>
        <taxon>Bacillati</taxon>
        <taxon>Actinomycetota</taxon>
        <taxon>Actinomycetes</taxon>
        <taxon>Pseudonocardiales</taxon>
        <taxon>Pseudonocardiaceae</taxon>
        <taxon>Amycolatopsis</taxon>
    </lineage>
</organism>
<dbReference type="SMART" id="SM00422">
    <property type="entry name" value="HTH_MERR"/>
    <property type="match status" value="1"/>
</dbReference>
<dbReference type="STRING" id="587909.SAMN05421810_105228"/>
<evidence type="ECO:0000256" key="1">
    <source>
        <dbReference type="ARBA" id="ARBA00022491"/>
    </source>
</evidence>
<dbReference type="PROSITE" id="PS50937">
    <property type="entry name" value="HTH_MERR_2"/>
    <property type="match status" value="1"/>
</dbReference>
<evidence type="ECO:0000256" key="4">
    <source>
        <dbReference type="ARBA" id="ARBA00023163"/>
    </source>
</evidence>
<protein>
    <submittedName>
        <fullName evidence="6">DNA-binding transcriptional regulator, MerR family</fullName>
    </submittedName>
</protein>
<dbReference type="InterPro" id="IPR047057">
    <property type="entry name" value="MerR_fam"/>
</dbReference>
<dbReference type="Pfam" id="PF13411">
    <property type="entry name" value="MerR_1"/>
    <property type="match status" value="1"/>
</dbReference>
<dbReference type="PRINTS" id="PR00040">
    <property type="entry name" value="HTHMERR"/>
</dbReference>
<keyword evidence="1" id="KW-0678">Repressor</keyword>
<evidence type="ECO:0000313" key="6">
    <source>
        <dbReference type="EMBL" id="SFQ22102.1"/>
    </source>
</evidence>
<dbReference type="InterPro" id="IPR009061">
    <property type="entry name" value="DNA-bd_dom_put_sf"/>
</dbReference>
<evidence type="ECO:0000259" key="5">
    <source>
        <dbReference type="PROSITE" id="PS50937"/>
    </source>
</evidence>
<dbReference type="AlphaFoldDB" id="A0A1I5WQN4"/>
<dbReference type="EMBL" id="FOWW01000005">
    <property type="protein sequence ID" value="SFQ22102.1"/>
    <property type="molecule type" value="Genomic_DNA"/>
</dbReference>
<dbReference type="Proteomes" id="UP000198727">
    <property type="component" value="Unassembled WGS sequence"/>
</dbReference>
<dbReference type="RefSeq" id="WP_092531083.1">
    <property type="nucleotide sequence ID" value="NZ_FOWW01000005.1"/>
</dbReference>
<dbReference type="GO" id="GO:0003677">
    <property type="term" value="F:DNA binding"/>
    <property type="evidence" value="ECO:0007669"/>
    <property type="project" value="UniProtKB-KW"/>
</dbReference>
<keyword evidence="3 6" id="KW-0238">DNA-binding</keyword>
<dbReference type="GO" id="GO:0003700">
    <property type="term" value="F:DNA-binding transcription factor activity"/>
    <property type="evidence" value="ECO:0007669"/>
    <property type="project" value="InterPro"/>
</dbReference>